<accession>A0A2A2HEM1</accession>
<dbReference type="EMBL" id="LMVN01000008">
    <property type="protein sequence ID" value="PAV07768.1"/>
    <property type="molecule type" value="Genomic_DNA"/>
</dbReference>
<keyword evidence="3" id="KW-1185">Reference proteome</keyword>
<evidence type="ECO:0000259" key="1">
    <source>
        <dbReference type="Pfam" id="PF05239"/>
    </source>
</evidence>
<dbReference type="Pfam" id="PF05239">
    <property type="entry name" value="PRC"/>
    <property type="match status" value="1"/>
</dbReference>
<proteinExistence type="predicted"/>
<reference evidence="2 3" key="1">
    <citation type="journal article" date="2017" name="BMC Genomics">
        <title>Genomic analysis of methanogenic archaea reveals a shift towards energy conservation.</title>
        <authorList>
            <person name="Gilmore S.P."/>
            <person name="Henske J.K."/>
            <person name="Sexton J.A."/>
            <person name="Solomon K.V."/>
            <person name="Seppala S."/>
            <person name="Yoo J.I."/>
            <person name="Huyett L.M."/>
            <person name="Pressman A."/>
            <person name="Cogan J.Z."/>
            <person name="Kivenson V."/>
            <person name="Peng X."/>
            <person name="Tan Y."/>
            <person name="Valentine D.L."/>
            <person name="O'Malley M.A."/>
        </authorList>
    </citation>
    <scope>NUCLEOTIDE SEQUENCE [LARGE SCALE GENOMIC DNA]</scope>
    <source>
        <strain evidence="2 3">1R-7</strain>
    </source>
</reference>
<gene>
    <name evidence="2" type="ORF">ASJ82_03835</name>
</gene>
<protein>
    <submittedName>
        <fullName evidence="2">Photosystem reaction center subunit H</fullName>
    </submittedName>
</protein>
<dbReference type="AlphaFoldDB" id="A0A2A2HEM1"/>
<organism evidence="2 3">
    <name type="scientific">Methanosphaera cuniculi</name>
    <dbReference type="NCBI Taxonomy" id="1077256"/>
    <lineage>
        <taxon>Archaea</taxon>
        <taxon>Methanobacteriati</taxon>
        <taxon>Methanobacteriota</taxon>
        <taxon>Methanomada group</taxon>
        <taxon>Methanobacteria</taxon>
        <taxon>Methanobacteriales</taxon>
        <taxon>Methanobacteriaceae</taxon>
        <taxon>Methanosphaera</taxon>
    </lineage>
</organism>
<sequence>MTVRERELIKGEEKVWNDIYDYHVATSNARILGTLFELNIDEKTGKITDIVIKTDPERNITFKGAKRNGDLLTVPFSKVEKVGEFIIISGY</sequence>
<dbReference type="Gene3D" id="2.30.30.240">
    <property type="entry name" value="PRC-barrel domain"/>
    <property type="match status" value="1"/>
</dbReference>
<evidence type="ECO:0000313" key="2">
    <source>
        <dbReference type="EMBL" id="PAV07768.1"/>
    </source>
</evidence>
<evidence type="ECO:0000313" key="3">
    <source>
        <dbReference type="Proteomes" id="UP000217528"/>
    </source>
</evidence>
<comment type="caution">
    <text evidence="2">The sequence shown here is derived from an EMBL/GenBank/DDBJ whole genome shotgun (WGS) entry which is preliminary data.</text>
</comment>
<dbReference type="SUPFAM" id="SSF50346">
    <property type="entry name" value="PRC-barrel domain"/>
    <property type="match status" value="1"/>
</dbReference>
<dbReference type="Proteomes" id="UP000217528">
    <property type="component" value="Unassembled WGS sequence"/>
</dbReference>
<dbReference type="InterPro" id="IPR011033">
    <property type="entry name" value="PRC_barrel-like_sf"/>
</dbReference>
<feature type="domain" description="PRC-barrel" evidence="1">
    <location>
        <begin position="16"/>
        <end position="78"/>
    </location>
</feature>
<dbReference type="InterPro" id="IPR027275">
    <property type="entry name" value="PRC-brl_dom"/>
</dbReference>
<name>A0A2A2HEM1_9EURY</name>
<dbReference type="RefSeq" id="WP_095608303.1">
    <property type="nucleotide sequence ID" value="NZ_CANQEZ010000003.1"/>
</dbReference>
<dbReference type="OrthoDB" id="81593at2157"/>